<evidence type="ECO:0000313" key="6">
    <source>
        <dbReference type="EMBL" id="KXN74420.1"/>
    </source>
</evidence>
<dbReference type="OrthoDB" id="6380398at2759"/>
<dbReference type="SUPFAM" id="SSF50494">
    <property type="entry name" value="Trypsin-like serine proteases"/>
    <property type="match status" value="1"/>
</dbReference>
<keyword evidence="3" id="KW-0720">Serine protease</keyword>
<dbReference type="CDD" id="cd00190">
    <property type="entry name" value="Tryp_SPc"/>
    <property type="match status" value="1"/>
</dbReference>
<dbReference type="InterPro" id="IPR043504">
    <property type="entry name" value="Peptidase_S1_PA_chymotrypsin"/>
</dbReference>
<dbReference type="PRINTS" id="PR00722">
    <property type="entry name" value="CHYMOTRYPSIN"/>
</dbReference>
<dbReference type="EMBL" id="KQ964424">
    <property type="protein sequence ID" value="KXN74420.1"/>
    <property type="molecule type" value="Genomic_DNA"/>
</dbReference>
<dbReference type="InterPro" id="IPR050430">
    <property type="entry name" value="Peptidase_S1"/>
</dbReference>
<dbReference type="PROSITE" id="PS00135">
    <property type="entry name" value="TRYPSIN_SER"/>
    <property type="match status" value="1"/>
</dbReference>
<organism evidence="6 7">
    <name type="scientific">Conidiobolus coronatus (strain ATCC 28846 / CBS 209.66 / NRRL 28638)</name>
    <name type="common">Delacroixia coronata</name>
    <dbReference type="NCBI Taxonomy" id="796925"/>
    <lineage>
        <taxon>Eukaryota</taxon>
        <taxon>Fungi</taxon>
        <taxon>Fungi incertae sedis</taxon>
        <taxon>Zoopagomycota</taxon>
        <taxon>Entomophthoromycotina</taxon>
        <taxon>Entomophthoromycetes</taxon>
        <taxon>Entomophthorales</taxon>
        <taxon>Ancylistaceae</taxon>
        <taxon>Conidiobolus</taxon>
    </lineage>
</organism>
<name>A0A137PHF6_CONC2</name>
<feature type="signal peptide" evidence="4">
    <location>
        <begin position="1"/>
        <end position="26"/>
    </location>
</feature>
<evidence type="ECO:0000256" key="4">
    <source>
        <dbReference type="SAM" id="SignalP"/>
    </source>
</evidence>
<dbReference type="SMART" id="SM00020">
    <property type="entry name" value="Tryp_SPc"/>
    <property type="match status" value="1"/>
</dbReference>
<feature type="domain" description="Peptidase S1" evidence="5">
    <location>
        <begin position="73"/>
        <end position="306"/>
    </location>
</feature>
<sequence>MPPHISSWRFYLLLHTFLCNFFSVHSRIISNQSINRSLKPEKIAAKNAKPTLSTPEPSISEFGVGETVLTPNVIGGSEVKPEFAYPWMASLQWKGNHVCGGTLYGNNMVITAAHCSSGDINQFTVVLHRHNLGRSLMEEQAMVFKVSQRYVHEQYNPLSNFNDVALWKLEGSYPNPTKSIILDDGKHADAAKSLFGIGWGRTRVDGPLSPVLMQVELPITAYEECSNVMKEQGYSISNELQICAGTQQGGKDTCQGDSGGPLIYSNDNQHILVGITSFGISCAQPGLPGVYTRITGVSNWIASKAKLIQSSKR</sequence>
<dbReference type="PANTHER" id="PTHR24276:SF98">
    <property type="entry name" value="FI18310P1-RELATED"/>
    <property type="match status" value="1"/>
</dbReference>
<dbReference type="PROSITE" id="PS50240">
    <property type="entry name" value="TRYPSIN_DOM"/>
    <property type="match status" value="1"/>
</dbReference>
<dbReference type="PANTHER" id="PTHR24276">
    <property type="entry name" value="POLYSERASE-RELATED"/>
    <property type="match status" value="1"/>
</dbReference>
<keyword evidence="2" id="KW-1015">Disulfide bond</keyword>
<dbReference type="Pfam" id="PF00089">
    <property type="entry name" value="Trypsin"/>
    <property type="match status" value="1"/>
</dbReference>
<dbReference type="InterPro" id="IPR001314">
    <property type="entry name" value="Peptidase_S1A"/>
</dbReference>
<comment type="similarity">
    <text evidence="1">Belongs to the peptidase S1 family.</text>
</comment>
<dbReference type="InterPro" id="IPR001254">
    <property type="entry name" value="Trypsin_dom"/>
</dbReference>
<dbReference type="GO" id="GO:0004252">
    <property type="term" value="F:serine-type endopeptidase activity"/>
    <property type="evidence" value="ECO:0007669"/>
    <property type="project" value="InterPro"/>
</dbReference>
<protein>
    <submittedName>
        <fullName evidence="6">Trypsin-like serine protease</fullName>
    </submittedName>
</protein>
<keyword evidence="3 6" id="KW-0645">Protease</keyword>
<dbReference type="InterPro" id="IPR009003">
    <property type="entry name" value="Peptidase_S1_PA"/>
</dbReference>
<evidence type="ECO:0000256" key="2">
    <source>
        <dbReference type="ARBA" id="ARBA00023157"/>
    </source>
</evidence>
<keyword evidence="4" id="KW-0732">Signal</keyword>
<dbReference type="STRING" id="796925.A0A137PHF6"/>
<dbReference type="PROSITE" id="PS00134">
    <property type="entry name" value="TRYPSIN_HIS"/>
    <property type="match status" value="1"/>
</dbReference>
<dbReference type="FunFam" id="2.40.10.10:FF:000002">
    <property type="entry name" value="Transmembrane protease serine"/>
    <property type="match status" value="1"/>
</dbReference>
<feature type="chain" id="PRO_5007294854" evidence="4">
    <location>
        <begin position="27"/>
        <end position="313"/>
    </location>
</feature>
<dbReference type="GO" id="GO:0006508">
    <property type="term" value="P:proteolysis"/>
    <property type="evidence" value="ECO:0007669"/>
    <property type="project" value="UniProtKB-KW"/>
</dbReference>
<proteinExistence type="inferred from homology"/>
<dbReference type="AlphaFoldDB" id="A0A137PHF6"/>
<evidence type="ECO:0000259" key="5">
    <source>
        <dbReference type="PROSITE" id="PS50240"/>
    </source>
</evidence>
<dbReference type="FunFam" id="2.40.10.10:FF:000068">
    <property type="entry name" value="transmembrane protease serine 2"/>
    <property type="match status" value="1"/>
</dbReference>
<dbReference type="InterPro" id="IPR018114">
    <property type="entry name" value="TRYPSIN_HIS"/>
</dbReference>
<keyword evidence="3" id="KW-0378">Hydrolase</keyword>
<gene>
    <name evidence="6" type="ORF">CONCODRAFT_67597</name>
</gene>
<accession>A0A137PHF6</accession>
<reference evidence="6 7" key="1">
    <citation type="journal article" date="2015" name="Genome Biol. Evol.">
        <title>Phylogenomic analyses indicate that early fungi evolved digesting cell walls of algal ancestors of land plants.</title>
        <authorList>
            <person name="Chang Y."/>
            <person name="Wang S."/>
            <person name="Sekimoto S."/>
            <person name="Aerts A.L."/>
            <person name="Choi C."/>
            <person name="Clum A."/>
            <person name="LaButti K.M."/>
            <person name="Lindquist E.A."/>
            <person name="Yee Ngan C."/>
            <person name="Ohm R.A."/>
            <person name="Salamov A.A."/>
            <person name="Grigoriev I.V."/>
            <person name="Spatafora J.W."/>
            <person name="Berbee M.L."/>
        </authorList>
    </citation>
    <scope>NUCLEOTIDE SEQUENCE [LARGE SCALE GENOMIC DNA]</scope>
    <source>
        <strain evidence="6 7">NRRL 28638</strain>
    </source>
</reference>
<evidence type="ECO:0000256" key="3">
    <source>
        <dbReference type="RuleBase" id="RU363034"/>
    </source>
</evidence>
<dbReference type="InterPro" id="IPR033116">
    <property type="entry name" value="TRYPSIN_SER"/>
</dbReference>
<evidence type="ECO:0000256" key="1">
    <source>
        <dbReference type="ARBA" id="ARBA00007664"/>
    </source>
</evidence>
<dbReference type="Proteomes" id="UP000070444">
    <property type="component" value="Unassembled WGS sequence"/>
</dbReference>
<evidence type="ECO:0000313" key="7">
    <source>
        <dbReference type="Proteomes" id="UP000070444"/>
    </source>
</evidence>
<keyword evidence="7" id="KW-1185">Reference proteome</keyword>
<dbReference type="Gene3D" id="2.40.10.10">
    <property type="entry name" value="Trypsin-like serine proteases"/>
    <property type="match status" value="1"/>
</dbReference>